<dbReference type="AlphaFoldDB" id="A0A0W0UYP8"/>
<dbReference type="PATRIC" id="fig|455.5.peg.228"/>
<dbReference type="EMBL" id="LYOZ01000016">
    <property type="protein sequence ID" value="OCH98254.1"/>
    <property type="molecule type" value="Genomic_DNA"/>
</dbReference>
<evidence type="ECO:0000313" key="9">
    <source>
        <dbReference type="EMBL" id="KTD12959.1"/>
    </source>
</evidence>
<comment type="similarity">
    <text evidence="6">Belongs to the YccS/YhfK family.</text>
</comment>
<keyword evidence="4 7" id="KW-1133">Transmembrane helix</keyword>
<feature type="transmembrane region" description="Helical" evidence="7">
    <location>
        <begin position="102"/>
        <end position="119"/>
    </location>
</feature>
<name>A0A0W0UYP8_9GAMM</name>
<feature type="domain" description="Integral membrane bound transporter" evidence="8">
    <location>
        <begin position="23"/>
        <end position="144"/>
    </location>
</feature>
<dbReference type="Proteomes" id="UP000093336">
    <property type="component" value="Unassembled WGS sequence"/>
</dbReference>
<dbReference type="Proteomes" id="UP000054715">
    <property type="component" value="Unassembled WGS sequence"/>
</dbReference>
<evidence type="ECO:0000259" key="8">
    <source>
        <dbReference type="Pfam" id="PF13515"/>
    </source>
</evidence>
<evidence type="ECO:0000313" key="10">
    <source>
        <dbReference type="EMBL" id="OCH98254.1"/>
    </source>
</evidence>
<evidence type="ECO:0000256" key="2">
    <source>
        <dbReference type="ARBA" id="ARBA00022475"/>
    </source>
</evidence>
<dbReference type="InterPro" id="IPR049453">
    <property type="entry name" value="Memb_transporter_dom"/>
</dbReference>
<feature type="transmembrane region" description="Helical" evidence="7">
    <location>
        <begin position="80"/>
        <end position="97"/>
    </location>
</feature>
<comment type="caution">
    <text evidence="9">The sequence shown here is derived from an EMBL/GenBank/DDBJ whole genome shotgun (WGS) entry which is preliminary data.</text>
</comment>
<evidence type="ECO:0000256" key="3">
    <source>
        <dbReference type="ARBA" id="ARBA00022692"/>
    </source>
</evidence>
<dbReference type="RefSeq" id="WP_058448302.1">
    <property type="nucleotide sequence ID" value="NZ_CAAAJF010000014.1"/>
</dbReference>
<evidence type="ECO:0000313" key="11">
    <source>
        <dbReference type="Proteomes" id="UP000054715"/>
    </source>
</evidence>
<comment type="subcellular location">
    <subcellularLocation>
        <location evidence="1">Cell membrane</location>
        <topology evidence="1">Multi-pass membrane protein</topology>
    </subcellularLocation>
</comment>
<dbReference type="Pfam" id="PF13515">
    <property type="entry name" value="FUSC_2"/>
    <property type="match status" value="1"/>
</dbReference>
<gene>
    <name evidence="10" type="ORF">A8135_11865</name>
    <name evidence="9" type="ORF">Ljam_0217</name>
</gene>
<dbReference type="EMBL" id="LNYG01000004">
    <property type="protein sequence ID" value="KTD12959.1"/>
    <property type="molecule type" value="Genomic_DNA"/>
</dbReference>
<evidence type="ECO:0000256" key="4">
    <source>
        <dbReference type="ARBA" id="ARBA00022989"/>
    </source>
</evidence>
<accession>A0A0W0UYP8</accession>
<dbReference type="PANTHER" id="PTHR30509">
    <property type="entry name" value="P-HYDROXYBENZOIC ACID EFFLUX PUMP SUBUNIT-RELATED"/>
    <property type="match status" value="1"/>
</dbReference>
<evidence type="ECO:0000256" key="1">
    <source>
        <dbReference type="ARBA" id="ARBA00004651"/>
    </source>
</evidence>
<reference evidence="9 11" key="1">
    <citation type="submission" date="2015-11" db="EMBL/GenBank/DDBJ databases">
        <title>Genomic analysis of 38 Legionella species identifies large and diverse effector repertoires.</title>
        <authorList>
            <person name="Burstein D."/>
            <person name="Amaro F."/>
            <person name="Zusman T."/>
            <person name="Lifshitz Z."/>
            <person name="Cohen O."/>
            <person name="Gilbert J.A."/>
            <person name="Pupko T."/>
            <person name="Shuman H.A."/>
            <person name="Segal G."/>
        </authorList>
    </citation>
    <scope>NUCLEOTIDE SEQUENCE [LARGE SCALE GENOMIC DNA]</scope>
    <source>
        <strain evidence="9 11">JA-26-G1-E2</strain>
    </source>
</reference>
<organism evidence="9 11">
    <name type="scientific">Legionella jamestowniensis</name>
    <dbReference type="NCBI Taxonomy" id="455"/>
    <lineage>
        <taxon>Bacteria</taxon>
        <taxon>Pseudomonadati</taxon>
        <taxon>Pseudomonadota</taxon>
        <taxon>Gammaproteobacteria</taxon>
        <taxon>Legionellales</taxon>
        <taxon>Legionellaceae</taxon>
        <taxon>Legionella</taxon>
    </lineage>
</organism>
<keyword evidence="2" id="KW-1003">Cell membrane</keyword>
<keyword evidence="5 7" id="KW-0472">Membrane</keyword>
<evidence type="ECO:0000256" key="5">
    <source>
        <dbReference type="ARBA" id="ARBA00023136"/>
    </source>
</evidence>
<dbReference type="PANTHER" id="PTHR30509:SF9">
    <property type="entry name" value="MULTIDRUG RESISTANCE PROTEIN MDTO"/>
    <property type="match status" value="1"/>
</dbReference>
<keyword evidence="3 7" id="KW-0812">Transmembrane</keyword>
<reference evidence="10 12" key="2">
    <citation type="submission" date="2016-05" db="EMBL/GenBank/DDBJ databases">
        <authorList>
            <person name="Prochazka B."/>
            <person name="Indra A."/>
            <person name="Hasenberger P."/>
            <person name="Blaschitz M."/>
            <person name="Wagner L."/>
            <person name="Wewalka G."/>
            <person name="Sorschag S."/>
            <person name="Schmid D."/>
            <person name="Ruppitsch W."/>
        </authorList>
    </citation>
    <scope>NUCLEOTIDE SEQUENCE [LARGE SCALE GENOMIC DNA]</scope>
    <source>
        <strain evidence="10 12">974010_12</strain>
    </source>
</reference>
<dbReference type="STRING" id="455.Ljam_0217"/>
<dbReference type="GO" id="GO:0005886">
    <property type="term" value="C:plasma membrane"/>
    <property type="evidence" value="ECO:0007669"/>
    <property type="project" value="UniProtKB-SubCell"/>
</dbReference>
<keyword evidence="12" id="KW-1185">Reference proteome</keyword>
<feature type="transmembrane region" description="Helical" evidence="7">
    <location>
        <begin position="134"/>
        <end position="151"/>
    </location>
</feature>
<proteinExistence type="inferred from homology"/>
<evidence type="ECO:0000313" key="12">
    <source>
        <dbReference type="Proteomes" id="UP000093336"/>
    </source>
</evidence>
<evidence type="ECO:0000256" key="7">
    <source>
        <dbReference type="SAM" id="Phobius"/>
    </source>
</evidence>
<feature type="transmembrane region" description="Helical" evidence="7">
    <location>
        <begin position="58"/>
        <end position="74"/>
    </location>
</feature>
<dbReference type="OrthoDB" id="8670769at2"/>
<protein>
    <submittedName>
        <fullName evidence="9">Fusaric acid resistance protein family protein</fullName>
    </submittedName>
</protein>
<evidence type="ECO:0000256" key="6">
    <source>
        <dbReference type="ARBA" id="ARBA00043993"/>
    </source>
</evidence>
<sequence>MKIRNTTRMAFQAAIAITITELINRQFNMDHGYWATLTAMALTAQTWGESVKRSIERVLMTILGGVCGTFLYFVLPPSEILTMIILLFFIFLTVYLITINNLVAVFTLTGFVVFFFALLDDWNFLLLTQRIEETALGALIAVLVGFFFLPVRTNIKEIFIDYLEKMDKSIGSILGKSSQEQLVIKQDLFMEFQKIRKQALSIRYEVFFHRMNMHDFNFLLTHILFCTQYIANLIEAYQWLCSTLSKEDKKNIAIAVHTTQHNIHSLIKLLSNVKSNDMISAQNLLDILNKAIAMHPQRFAALNDRTLGFYNLMYFFARLNTRLQESHSLLLQISD</sequence>